<organism evidence="3 4">
    <name type="scientific">Echria macrotheca</name>
    <dbReference type="NCBI Taxonomy" id="438768"/>
    <lineage>
        <taxon>Eukaryota</taxon>
        <taxon>Fungi</taxon>
        <taxon>Dikarya</taxon>
        <taxon>Ascomycota</taxon>
        <taxon>Pezizomycotina</taxon>
        <taxon>Sordariomycetes</taxon>
        <taxon>Sordariomycetidae</taxon>
        <taxon>Sordariales</taxon>
        <taxon>Schizotheciaceae</taxon>
        <taxon>Echria</taxon>
    </lineage>
</organism>
<dbReference type="EMBL" id="MU839831">
    <property type="protein sequence ID" value="KAK1756710.1"/>
    <property type="molecule type" value="Genomic_DNA"/>
</dbReference>
<dbReference type="Proteomes" id="UP001239445">
    <property type="component" value="Unassembled WGS sequence"/>
</dbReference>
<reference evidence="3" key="1">
    <citation type="submission" date="2023-06" db="EMBL/GenBank/DDBJ databases">
        <title>Genome-scale phylogeny and comparative genomics of the fungal order Sordariales.</title>
        <authorList>
            <consortium name="Lawrence Berkeley National Laboratory"/>
            <person name="Hensen N."/>
            <person name="Bonometti L."/>
            <person name="Westerberg I."/>
            <person name="Brannstrom I.O."/>
            <person name="Guillou S."/>
            <person name="Cros-Aarteil S."/>
            <person name="Calhoun S."/>
            <person name="Haridas S."/>
            <person name="Kuo A."/>
            <person name="Mondo S."/>
            <person name="Pangilinan J."/>
            <person name="Riley R."/>
            <person name="Labutti K."/>
            <person name="Andreopoulos B."/>
            <person name="Lipzen A."/>
            <person name="Chen C."/>
            <person name="Yanf M."/>
            <person name="Daum C."/>
            <person name="Ng V."/>
            <person name="Clum A."/>
            <person name="Steindorff A."/>
            <person name="Ohm R."/>
            <person name="Martin F."/>
            <person name="Silar P."/>
            <person name="Natvig D."/>
            <person name="Lalanne C."/>
            <person name="Gautier V."/>
            <person name="Ament-Velasquez S.L."/>
            <person name="Kruys A."/>
            <person name="Hutchinson M.I."/>
            <person name="Powell A.J."/>
            <person name="Barry K."/>
            <person name="Miller A.N."/>
            <person name="Grigoriev I.V."/>
            <person name="Debuchy R."/>
            <person name="Gladieux P."/>
            <person name="Thoren M.H."/>
            <person name="Johannesson H."/>
        </authorList>
    </citation>
    <scope>NUCLEOTIDE SEQUENCE</scope>
    <source>
        <strain evidence="3">PSN4</strain>
    </source>
</reference>
<dbReference type="CDD" id="cd14724">
    <property type="entry name" value="ZIP_Gal4-like_1"/>
    <property type="match status" value="1"/>
</dbReference>
<protein>
    <submittedName>
        <fullName evidence="3">Uncharacterized protein</fullName>
    </submittedName>
</protein>
<sequence length="663" mass="72454">MMAAKPGAPLKGPKLSLIVGTPILARLEAASAPPGTQTPRSNIQTPSSTVVEYGDGLDLELSAAERAERIFSLLAAQLQAQGGATPIVTEAPRLQTNGTNHVHIATPISEVHEFYIPTPIAEVQEAYIPTPISKDHQVTRSPDNSNPQLVEERLSRYLQTVGQATGDPNKELARQNHGLHQRVAALQRNEQHLVKDNRDLNSHVASLMEKEDTQRRKMEDELREKASLEARIKELEEQVASQNQRITRLTAQAGPPRITMLMSDADVASWYETRAASWAAWVDEFVHSNPNRLDELHPIQQKEVYGNIQSFVRFTQDGKLPEPLAGSSEGTFNTAHLLLNGMLNDFIVTETLTSPFWVFEALSKQSFDLESPTVERGAGSASPIGFRMDLSGWNGSAANLAPLPSPFVVPAAPTTARSISMLSPGRAPPMFSNFQPLNINTTDLSALPYSLPAKLEMQDLLKLLMKTQNESAVYSWRAQLMHMLSDGGLSRDATHPTVVNNEEKKMLANARREYARQLKDRFLGSGARFLLRDQDATGIAKLEGRLVSELDLALRFSAQVWARNSPLNFIGLEELAAAEYKTHDDITVLNQDQHDATPDQPVVMVMLPAIGTLRKVGGQGRVWVKARVVVAPKSAAGTTPAINGNVKTTSPSVTPTAGTAKSS</sequence>
<evidence type="ECO:0000313" key="4">
    <source>
        <dbReference type="Proteomes" id="UP001239445"/>
    </source>
</evidence>
<feature type="coiled-coil region" evidence="1">
    <location>
        <begin position="169"/>
        <end position="252"/>
    </location>
</feature>
<accession>A0AAJ0BEA9</accession>
<dbReference type="AlphaFoldDB" id="A0AAJ0BEA9"/>
<proteinExistence type="predicted"/>
<gene>
    <name evidence="3" type="ORF">QBC47DRAFT_168655</name>
</gene>
<evidence type="ECO:0000256" key="1">
    <source>
        <dbReference type="SAM" id="Coils"/>
    </source>
</evidence>
<keyword evidence="4" id="KW-1185">Reference proteome</keyword>
<evidence type="ECO:0000313" key="3">
    <source>
        <dbReference type="EMBL" id="KAK1756710.1"/>
    </source>
</evidence>
<feature type="region of interest" description="Disordered" evidence="2">
    <location>
        <begin position="641"/>
        <end position="663"/>
    </location>
</feature>
<name>A0AAJ0BEA9_9PEZI</name>
<comment type="caution">
    <text evidence="3">The sequence shown here is derived from an EMBL/GenBank/DDBJ whole genome shotgun (WGS) entry which is preliminary data.</text>
</comment>
<evidence type="ECO:0000256" key="2">
    <source>
        <dbReference type="SAM" id="MobiDB-lite"/>
    </source>
</evidence>
<keyword evidence="1" id="KW-0175">Coiled coil</keyword>